<sequence length="115" mass="13196">MLMVNDVVFTKEEMSIDEGLGYPRAYAKLCRDRSFGPFSHGPPFTFTPYALVQHEDLRAKELDEMFPIIDLNAKPTTKPKIFLSLLWKQLNHLGRRIDCTKQPQNIAMASVQKKA</sequence>
<reference evidence="1 2" key="1">
    <citation type="submission" date="2024-12" db="EMBL/GenBank/DDBJ databases">
        <title>The unique morphological basis and parallel evolutionary history of personate flowers in Penstemon.</title>
        <authorList>
            <person name="Depatie T.H."/>
            <person name="Wessinger C.A."/>
        </authorList>
    </citation>
    <scope>NUCLEOTIDE SEQUENCE [LARGE SCALE GENOMIC DNA]</scope>
    <source>
        <strain evidence="1">WTNN_2</strain>
        <tissue evidence="1">Leaf</tissue>
    </source>
</reference>
<gene>
    <name evidence="1" type="ORF">ACJIZ3_016228</name>
</gene>
<dbReference type="Proteomes" id="UP001634393">
    <property type="component" value="Unassembled WGS sequence"/>
</dbReference>
<dbReference type="EMBL" id="JBJXBP010000008">
    <property type="protein sequence ID" value="KAL3814960.1"/>
    <property type="molecule type" value="Genomic_DNA"/>
</dbReference>
<evidence type="ECO:0000313" key="1">
    <source>
        <dbReference type="EMBL" id="KAL3814960.1"/>
    </source>
</evidence>
<evidence type="ECO:0000313" key="2">
    <source>
        <dbReference type="Proteomes" id="UP001634393"/>
    </source>
</evidence>
<keyword evidence="2" id="KW-1185">Reference proteome</keyword>
<dbReference type="PANTHER" id="PTHR33427">
    <property type="entry name" value="HNH ENDONUCLEASE"/>
    <property type="match status" value="1"/>
</dbReference>
<proteinExistence type="predicted"/>
<protein>
    <submittedName>
        <fullName evidence="1">Uncharacterized protein</fullName>
    </submittedName>
</protein>
<comment type="caution">
    <text evidence="1">The sequence shown here is derived from an EMBL/GenBank/DDBJ whole genome shotgun (WGS) entry which is preliminary data.</text>
</comment>
<dbReference type="AlphaFoldDB" id="A0ABD3RPU2"/>
<name>A0ABD3RPU2_9LAMI</name>
<organism evidence="1 2">
    <name type="scientific">Penstemon smallii</name>
    <dbReference type="NCBI Taxonomy" id="265156"/>
    <lineage>
        <taxon>Eukaryota</taxon>
        <taxon>Viridiplantae</taxon>
        <taxon>Streptophyta</taxon>
        <taxon>Embryophyta</taxon>
        <taxon>Tracheophyta</taxon>
        <taxon>Spermatophyta</taxon>
        <taxon>Magnoliopsida</taxon>
        <taxon>eudicotyledons</taxon>
        <taxon>Gunneridae</taxon>
        <taxon>Pentapetalae</taxon>
        <taxon>asterids</taxon>
        <taxon>lamiids</taxon>
        <taxon>Lamiales</taxon>
        <taxon>Plantaginaceae</taxon>
        <taxon>Cheloneae</taxon>
        <taxon>Penstemon</taxon>
    </lineage>
</organism>
<accession>A0ABD3RPU2</accession>
<dbReference type="PANTHER" id="PTHR33427:SF2">
    <property type="entry name" value="TRICHOHYALIN"/>
    <property type="match status" value="1"/>
</dbReference>